<dbReference type="EMBL" id="MT144634">
    <property type="protein sequence ID" value="QJH95932.1"/>
    <property type="molecule type" value="Genomic_DNA"/>
</dbReference>
<name>A0A6H1Z9Q3_9ZZZZ</name>
<comment type="cofactor">
    <cofactor evidence="1">
        <name>pyruvate</name>
        <dbReference type="ChEBI" id="CHEBI:15361"/>
    </cofactor>
</comment>
<keyword evidence="6" id="KW-0456">Lyase</keyword>
<keyword evidence="2" id="KW-0210">Decarboxylase</keyword>
<gene>
    <name evidence="9" type="ORF">TM448A00093_0014</name>
    <name evidence="10" type="ORF">TM448B00554_0003</name>
</gene>
<dbReference type="InterPro" id="IPR016067">
    <property type="entry name" value="S-AdoMet_deCO2ase_core"/>
</dbReference>
<evidence type="ECO:0000256" key="8">
    <source>
        <dbReference type="ARBA" id="ARBA00023317"/>
    </source>
</evidence>
<evidence type="ECO:0000256" key="5">
    <source>
        <dbReference type="ARBA" id="ARBA00023145"/>
    </source>
</evidence>
<keyword evidence="4" id="KW-0620">Polyamine biosynthesis</keyword>
<evidence type="ECO:0000256" key="3">
    <source>
        <dbReference type="ARBA" id="ARBA00022813"/>
    </source>
</evidence>
<organism evidence="9">
    <name type="scientific">viral metagenome</name>
    <dbReference type="NCBI Taxonomy" id="1070528"/>
    <lineage>
        <taxon>unclassified sequences</taxon>
        <taxon>metagenomes</taxon>
        <taxon>organismal metagenomes</taxon>
    </lineage>
</organism>
<evidence type="ECO:0000256" key="6">
    <source>
        <dbReference type="ARBA" id="ARBA00023239"/>
    </source>
</evidence>
<evidence type="ECO:0000313" key="9">
    <source>
        <dbReference type="EMBL" id="QJA44284.1"/>
    </source>
</evidence>
<dbReference type="AlphaFoldDB" id="A0A6H1Z9Q3"/>
<keyword evidence="7" id="KW-0704">Schiff base</keyword>
<proteinExistence type="predicted"/>
<dbReference type="InterPro" id="IPR003826">
    <property type="entry name" value="AdoMetDC_fam_prok"/>
</dbReference>
<dbReference type="Gene3D" id="3.60.90.10">
    <property type="entry name" value="S-adenosylmethionine decarboxylase"/>
    <property type="match status" value="1"/>
</dbReference>
<reference evidence="9" key="1">
    <citation type="submission" date="2020-03" db="EMBL/GenBank/DDBJ databases">
        <title>The deep terrestrial virosphere.</title>
        <authorList>
            <person name="Holmfeldt K."/>
            <person name="Nilsson E."/>
            <person name="Simone D."/>
            <person name="Lopez-Fernandez M."/>
            <person name="Wu X."/>
            <person name="de Brujin I."/>
            <person name="Lundin D."/>
            <person name="Andersson A."/>
            <person name="Bertilsson S."/>
            <person name="Dopson M."/>
        </authorList>
    </citation>
    <scope>NUCLEOTIDE SEQUENCE</scope>
    <source>
        <strain evidence="9">TM448A00093</strain>
        <strain evidence="10">TM448B00554</strain>
    </source>
</reference>
<dbReference type="Pfam" id="PF02675">
    <property type="entry name" value="AdoMet_dc"/>
    <property type="match status" value="1"/>
</dbReference>
<dbReference type="EMBL" id="MT143975">
    <property type="protein sequence ID" value="QJA44284.1"/>
    <property type="molecule type" value="Genomic_DNA"/>
</dbReference>
<dbReference type="GO" id="GO:0004014">
    <property type="term" value="F:adenosylmethionine decarboxylase activity"/>
    <property type="evidence" value="ECO:0007669"/>
    <property type="project" value="InterPro"/>
</dbReference>
<dbReference type="SUPFAM" id="SSF56276">
    <property type="entry name" value="S-adenosylmethionine decarboxylase"/>
    <property type="match status" value="1"/>
</dbReference>
<accession>A0A6H1Z9Q3</accession>
<keyword evidence="5" id="KW-0865">Zymogen</keyword>
<keyword evidence="8" id="KW-0670">Pyruvate</keyword>
<evidence type="ECO:0000256" key="1">
    <source>
        <dbReference type="ARBA" id="ARBA00001928"/>
    </source>
</evidence>
<sequence length="127" mass="15198">MQNGDYGKELIIDLHECDISTFTRKSIRNYLKQLCDEIIFMERADFHWWDYHGMSGKEYRKIPAHLKGISAVQFIMTSTIAIHTLDDLQKVFINIFSCKDFDTDAARYFTQKWFKGQLNHWEVVRRK</sequence>
<evidence type="ECO:0000256" key="2">
    <source>
        <dbReference type="ARBA" id="ARBA00022793"/>
    </source>
</evidence>
<evidence type="ECO:0000256" key="7">
    <source>
        <dbReference type="ARBA" id="ARBA00023270"/>
    </source>
</evidence>
<keyword evidence="3" id="KW-0068">Autocatalytic cleavage</keyword>
<evidence type="ECO:0000256" key="4">
    <source>
        <dbReference type="ARBA" id="ARBA00023115"/>
    </source>
</evidence>
<protein>
    <submittedName>
        <fullName evidence="9">Putative S-adenosylmethionine decarboxylase</fullName>
    </submittedName>
</protein>
<evidence type="ECO:0000313" key="10">
    <source>
        <dbReference type="EMBL" id="QJH95932.1"/>
    </source>
</evidence>
<dbReference type="GO" id="GO:0008295">
    <property type="term" value="P:spermidine biosynthetic process"/>
    <property type="evidence" value="ECO:0007669"/>
    <property type="project" value="InterPro"/>
</dbReference>